<accession>A0A5P2G0T0</accession>
<dbReference type="AlphaFoldDB" id="A0A5P2G0T0"/>
<dbReference type="Proteomes" id="UP000292424">
    <property type="component" value="Chromosome"/>
</dbReference>
<evidence type="ECO:0000313" key="1">
    <source>
        <dbReference type="EMBL" id="QES88258.1"/>
    </source>
</evidence>
<dbReference type="KEGG" id="arac:E0W69_006100"/>
<reference evidence="1 2" key="1">
    <citation type="submission" date="2019-09" db="EMBL/GenBank/DDBJ databases">
        <title>Complete genome sequence of Arachidicoccus sp. B3-10 isolated from apple orchard soil.</title>
        <authorList>
            <person name="Kim H.S."/>
            <person name="Han K.-I."/>
            <person name="Suh M.K."/>
            <person name="Lee K.C."/>
            <person name="Eom M.K."/>
            <person name="Kim J.-S."/>
            <person name="Kang S.W."/>
            <person name="Sin Y."/>
            <person name="Lee J.-S."/>
        </authorList>
    </citation>
    <scope>NUCLEOTIDE SEQUENCE [LARGE SCALE GENOMIC DNA]</scope>
    <source>
        <strain evidence="1 2">B3-10</strain>
    </source>
</reference>
<dbReference type="OrthoDB" id="9810200at2"/>
<proteinExistence type="predicted"/>
<organism evidence="1 2">
    <name type="scientific">Rhizosphaericola mali</name>
    <dbReference type="NCBI Taxonomy" id="2545455"/>
    <lineage>
        <taxon>Bacteria</taxon>
        <taxon>Pseudomonadati</taxon>
        <taxon>Bacteroidota</taxon>
        <taxon>Chitinophagia</taxon>
        <taxon>Chitinophagales</taxon>
        <taxon>Chitinophagaceae</taxon>
        <taxon>Rhizosphaericola</taxon>
    </lineage>
</organism>
<evidence type="ECO:0000313" key="2">
    <source>
        <dbReference type="Proteomes" id="UP000292424"/>
    </source>
</evidence>
<name>A0A5P2G0T0_9BACT</name>
<keyword evidence="2" id="KW-1185">Reference proteome</keyword>
<protein>
    <submittedName>
        <fullName evidence="1">Uncharacterized protein</fullName>
    </submittedName>
</protein>
<gene>
    <name evidence="1" type="ORF">E0W69_006100</name>
</gene>
<sequence length="777" mass="88924">MRKFISFLFLLLICQRLVGQYKNINIEKVIKDLGHFKNILLIGYSPADIDTNLIQTLKEKYNFSFAFLGFTRGESQVSILKSNANGPIENGIVNDKYSHEILKKYNTPLYFTRAFDYPIKDSVVLSKLWNERKISNDLMFAIADFCPDIILIKSETTTNNFAKQSMEKCIENAFNFVKDSVDKKQFNYIKTRKIFSLAYYNLDTTTNNYSFRKILGDDVKLENEYFNTWKSLAVSPNLDEKISQIQKLNFTHFDRVQLDSLISIYDAIEDIKYLDDKRIDQKYAQLNSIIKRYAGINIQSVVNKSKYVIGDTISITSKLTRDVNNYSLDCHNFGFKNYDTIFNIHVKDSLVFTKSGSVNKNEIVSQPPWLSYGMETPGMYKFENSNAVKSLDEYNRVVSYYCSLDNHSIQFDAPVLDSLGQNPIITLPLFIDIAPGIIFPNIISELKHKNDLLVLNTTSNMERKNFPMDIRILKKGVKISGPTGVLFDSKEKILFSKDTILNLKTNQSQAYKFTVTHNTILPKDASPENKVSAKVESKQGGETFVYTSSLRKIDIDSLGSVYYHYQPSIIINPDTLTIGKNDKIGMIVPDSNYYSDIANALNQIYIKSKFFYASKMNYDSLTDMRTIIFNISNYSYELDTVLLKYIENGGSLIVNIQNPKTLPNFIKDSITISPFYLTENDVDYTTELALNSLFKTPNQLDNNILKSWKSTITNFSFIASQNSNWKNLMAIHLNDENKIILLEKKSGKGRIILSGLSINNQLELGITSAYRLLINLL</sequence>
<dbReference type="EMBL" id="CP044016">
    <property type="protein sequence ID" value="QES88258.1"/>
    <property type="molecule type" value="Genomic_DNA"/>
</dbReference>
<dbReference type="RefSeq" id="WP_131329145.1">
    <property type="nucleotide sequence ID" value="NZ_CP044016.1"/>
</dbReference>